<dbReference type="EMBL" id="JAPEUY010000008">
    <property type="protein sequence ID" value="KAJ4370657.1"/>
    <property type="molecule type" value="Genomic_DNA"/>
</dbReference>
<protein>
    <submittedName>
        <fullName evidence="2">Uncharacterized protein</fullName>
    </submittedName>
</protein>
<feature type="compositionally biased region" description="Polar residues" evidence="1">
    <location>
        <begin position="447"/>
        <end position="466"/>
    </location>
</feature>
<feature type="compositionally biased region" description="Low complexity" evidence="1">
    <location>
        <begin position="174"/>
        <end position="185"/>
    </location>
</feature>
<feature type="region of interest" description="Disordered" evidence="1">
    <location>
        <begin position="1"/>
        <end position="30"/>
    </location>
</feature>
<feature type="region of interest" description="Disordered" evidence="1">
    <location>
        <begin position="667"/>
        <end position="700"/>
    </location>
</feature>
<dbReference type="OrthoDB" id="5341904at2759"/>
<feature type="compositionally biased region" description="Low complexity" evidence="1">
    <location>
        <begin position="90"/>
        <end position="108"/>
    </location>
</feature>
<feature type="compositionally biased region" description="Basic and acidic residues" evidence="1">
    <location>
        <begin position="870"/>
        <end position="879"/>
    </location>
</feature>
<feature type="compositionally biased region" description="Low complexity" evidence="1">
    <location>
        <begin position="352"/>
        <end position="365"/>
    </location>
</feature>
<feature type="compositionally biased region" description="Polar residues" evidence="1">
    <location>
        <begin position="520"/>
        <end position="551"/>
    </location>
</feature>
<evidence type="ECO:0000256" key="1">
    <source>
        <dbReference type="SAM" id="MobiDB-lite"/>
    </source>
</evidence>
<dbReference type="AlphaFoldDB" id="A0A9W8Y8M0"/>
<sequence>MGNQQSTANHNRLSKPKTNTNSPSLGLKVDSPVSVASRYADLSAKGRQQIRESLLSPAHTEFGSAIWSNKDDGVVETATHTRGRPLSVISRSGSRANSRTNSRSNSLSCFGSRHGSSTKLAGLGDSQVDLEAAIKLLQEVKRNASPEDAAALQEALEPYEEHAVPVTEERLSRRNSVVNRSSSSLTRRRSLVQTPGVATRNSPVEGRRKTWNSWKAPALDPEEEAKWRPNPRAPVPFNRLTALDLAEESSRAQTPGELDYSHLGSLKLGSLVVTNGAPSPAPSAKVSKDGSHLAGQDDYFSAVDTDSSPLMMKTTRRRGHVKSKSSVLPTAAPFHHHVGVPVNVTTTMPRKQAQPQAAPNNQPSNLPLDTERAKALRITNKSVDTHTHNASRLAQSYQAEIPTSPFGNLDEANKNEIDEGFVSDDALSFKQEAVRMFDGTIFAEPASTVQTPDSLHPTTTARTSTSGKPKPKGQRPPPRTADSGYSSGGSLRLANREEPKCALPPTAKRSNSPLKGDSVPNEQRGTTNMSKTNSQPMSPEPSTSNTVLTTDSESRRPPPLTIPDLSAKSSVRSSTSGSILSPRTPRSIASKASFDSTSSGAQKRSQRRGQSQPEPPVVQSCQPIPEGTIPEIPDNVRAKFVRRLSHTPGMECLTHTYLTKDHVVANEPTTDAPTTASTTNSQLVEIEPERPPTPPAHGRRKSFSLFRRKTATEHKEVAKEAESLSLEVVDLGTISSALGSSPYDAAISIPRTKTSTAPTHPHQLGRALPRAKSMVNMDSEAAVEFARKRSKDRALVEQEMPPQRRRSHQNLKMEAGEARASKRRPQSSYQDIPPVPAINPSRLSVPQTARPRLETSGQKETSPDLSFSARSRERSQVEPPLVDKYEACNQPPSQHKIDWETHAQSWSKRRKSIGEGLRTKNEFSEASASTVNSRTQSQSPEDMASWGRYSGGLNYGYEGRGVGVGGSAGTRSLHSAASTKSLHWRNQYGVDLSDVPVMLQRV</sequence>
<proteinExistence type="predicted"/>
<comment type="caution">
    <text evidence="2">The sequence shown here is derived from an EMBL/GenBank/DDBJ whole genome shotgun (WGS) entry which is preliminary data.</text>
</comment>
<evidence type="ECO:0000313" key="3">
    <source>
        <dbReference type="Proteomes" id="UP001140560"/>
    </source>
</evidence>
<keyword evidence="3" id="KW-1185">Reference proteome</keyword>
<feature type="compositionally biased region" description="Polar residues" evidence="1">
    <location>
        <begin position="593"/>
        <end position="612"/>
    </location>
</feature>
<gene>
    <name evidence="2" type="ORF">N0V83_005178</name>
</gene>
<feature type="compositionally biased region" description="Low complexity" evidence="1">
    <location>
        <begin position="668"/>
        <end position="679"/>
    </location>
</feature>
<feature type="compositionally biased region" description="Polar residues" evidence="1">
    <location>
        <begin position="567"/>
        <end position="581"/>
    </location>
</feature>
<feature type="region of interest" description="Disordered" evidence="1">
    <location>
        <begin position="348"/>
        <end position="367"/>
    </location>
</feature>
<feature type="compositionally biased region" description="Polar residues" evidence="1">
    <location>
        <begin position="855"/>
        <end position="869"/>
    </location>
</feature>
<feature type="region of interest" description="Disordered" evidence="1">
    <location>
        <begin position="163"/>
        <end position="208"/>
    </location>
</feature>
<feature type="compositionally biased region" description="Basic and acidic residues" evidence="1">
    <location>
        <begin position="163"/>
        <end position="172"/>
    </location>
</feature>
<feature type="compositionally biased region" description="Polar residues" evidence="1">
    <location>
        <begin position="1"/>
        <end position="24"/>
    </location>
</feature>
<feature type="compositionally biased region" description="Polar residues" evidence="1">
    <location>
        <begin position="924"/>
        <end position="940"/>
    </location>
</feature>
<feature type="region of interest" description="Disordered" evidence="1">
    <location>
        <begin position="901"/>
        <end position="945"/>
    </location>
</feature>
<feature type="region of interest" description="Disordered" evidence="1">
    <location>
        <begin position="78"/>
        <end position="113"/>
    </location>
</feature>
<dbReference type="Proteomes" id="UP001140560">
    <property type="component" value="Unassembled WGS sequence"/>
</dbReference>
<reference evidence="2" key="1">
    <citation type="submission" date="2022-10" db="EMBL/GenBank/DDBJ databases">
        <title>Tapping the CABI collections for fungal endophytes: first genome assemblies for Collariella, Neodidymelliopsis, Ascochyta clinopodiicola, Didymella pomorum, Didymosphaeria variabile, Neocosmospora piperis and Neocucurbitaria cava.</title>
        <authorList>
            <person name="Hill R."/>
        </authorList>
    </citation>
    <scope>NUCLEOTIDE SEQUENCE</scope>
    <source>
        <strain evidence="2">IMI 356814</strain>
    </source>
</reference>
<organism evidence="2 3">
    <name type="scientific">Neocucurbitaria cava</name>
    <dbReference type="NCBI Taxonomy" id="798079"/>
    <lineage>
        <taxon>Eukaryota</taxon>
        <taxon>Fungi</taxon>
        <taxon>Dikarya</taxon>
        <taxon>Ascomycota</taxon>
        <taxon>Pezizomycotina</taxon>
        <taxon>Dothideomycetes</taxon>
        <taxon>Pleosporomycetidae</taxon>
        <taxon>Pleosporales</taxon>
        <taxon>Pleosporineae</taxon>
        <taxon>Cucurbitariaceae</taxon>
        <taxon>Neocucurbitaria</taxon>
    </lineage>
</organism>
<evidence type="ECO:0000313" key="2">
    <source>
        <dbReference type="EMBL" id="KAJ4370657.1"/>
    </source>
</evidence>
<feature type="region of interest" description="Disordered" evidence="1">
    <location>
        <begin position="445"/>
        <end position="632"/>
    </location>
</feature>
<feature type="region of interest" description="Disordered" evidence="1">
    <location>
        <begin position="783"/>
        <end position="879"/>
    </location>
</feature>
<accession>A0A9W8Y8M0</accession>
<name>A0A9W8Y8M0_9PLEO</name>